<comment type="caution">
    <text evidence="18">The sequence shown here is derived from an EMBL/GenBank/DDBJ whole genome shotgun (WGS) entry which is preliminary data.</text>
</comment>
<dbReference type="GO" id="GO:0003684">
    <property type="term" value="F:damaged DNA binding"/>
    <property type="evidence" value="ECO:0007669"/>
    <property type="project" value="InterPro"/>
</dbReference>
<keyword evidence="8 16" id="KW-0235">DNA replication</keyword>
<comment type="subcellular location">
    <subcellularLocation>
        <location evidence="1 16">Cytoplasm</location>
    </subcellularLocation>
</comment>
<accession>A0A370DTT0</accession>
<dbReference type="InterPro" id="IPR001126">
    <property type="entry name" value="UmuC"/>
</dbReference>
<gene>
    <name evidence="16" type="primary">dinB</name>
    <name evidence="18" type="ORF">DIZ78_00065</name>
</gene>
<evidence type="ECO:0000256" key="2">
    <source>
        <dbReference type="ARBA" id="ARBA00010945"/>
    </source>
</evidence>
<dbReference type="Gene3D" id="3.40.1170.60">
    <property type="match status" value="1"/>
</dbReference>
<keyword evidence="4 16" id="KW-0515">Mutator protein</keyword>
<feature type="binding site" evidence="16">
    <location>
        <position position="4"/>
    </location>
    <ligand>
        <name>Mg(2+)</name>
        <dbReference type="ChEBI" id="CHEBI:18420"/>
    </ligand>
</feature>
<dbReference type="SUPFAM" id="SSF100879">
    <property type="entry name" value="Lesion bypass DNA polymerase (Y-family), little finger domain"/>
    <property type="match status" value="1"/>
</dbReference>
<dbReference type="FunFam" id="3.40.1170.60:FF:000001">
    <property type="entry name" value="DNA polymerase IV"/>
    <property type="match status" value="1"/>
</dbReference>
<dbReference type="InterPro" id="IPR043502">
    <property type="entry name" value="DNA/RNA_pol_sf"/>
</dbReference>
<dbReference type="InterPro" id="IPR050116">
    <property type="entry name" value="DNA_polymerase-Y"/>
</dbReference>
<evidence type="ECO:0000256" key="16">
    <source>
        <dbReference type="HAMAP-Rule" id="MF_01113"/>
    </source>
</evidence>
<dbReference type="NCBIfam" id="NF002677">
    <property type="entry name" value="PRK02406.1"/>
    <property type="match status" value="1"/>
</dbReference>
<comment type="similarity">
    <text evidence="2 16">Belongs to the DNA polymerase type-Y family.</text>
</comment>
<dbReference type="GO" id="GO:0000287">
    <property type="term" value="F:magnesium ion binding"/>
    <property type="evidence" value="ECO:0007669"/>
    <property type="project" value="UniProtKB-UniRule"/>
</dbReference>
<keyword evidence="10 16" id="KW-0227">DNA damage</keyword>
<dbReference type="InterPro" id="IPR043128">
    <property type="entry name" value="Rev_trsase/Diguanyl_cyclase"/>
</dbReference>
<evidence type="ECO:0000256" key="7">
    <source>
        <dbReference type="ARBA" id="ARBA00022695"/>
    </source>
</evidence>
<evidence type="ECO:0000256" key="6">
    <source>
        <dbReference type="ARBA" id="ARBA00022679"/>
    </source>
</evidence>
<evidence type="ECO:0000256" key="1">
    <source>
        <dbReference type="ARBA" id="ARBA00004496"/>
    </source>
</evidence>
<comment type="catalytic activity">
    <reaction evidence="15 16">
        <text>DNA(n) + a 2'-deoxyribonucleoside 5'-triphosphate = DNA(n+1) + diphosphate</text>
        <dbReference type="Rhea" id="RHEA:22508"/>
        <dbReference type="Rhea" id="RHEA-COMP:17339"/>
        <dbReference type="Rhea" id="RHEA-COMP:17340"/>
        <dbReference type="ChEBI" id="CHEBI:33019"/>
        <dbReference type="ChEBI" id="CHEBI:61560"/>
        <dbReference type="ChEBI" id="CHEBI:173112"/>
        <dbReference type="EC" id="2.7.7.7"/>
    </reaction>
</comment>
<sequence length="379" mass="42288">MHVDMDAFFASVEQRDNPEFRHRPVIVGALPGGRGVVATCSYEARAFGIRSAMPISEAWRRCPGAIYLRPDMPRYVEASQKIMQVLQSISPVVEPVSIDEAYLDASGLERLNGEPESIASLTRQKIRETVGLGCSVGIGPNRLIAKLASEYRKPNGQTVVRHGDVLAFLDPMPVSNLRGVGKQTDKIVQKLGIQTVHQLRQYSLEILSAHFGRKGGRYLYDQARGIASSRVGGTQVRKSISKEKTFKRDVTRPRQLREQLRQLSAEVGRSARHKGLKGRVVNLKIRIEGFETHTRQCRLPSAVNADGEIFGHAWKLYEQSGLAGRSVRLIGVGISDFGSEEPMSDLFESSREREEKLYSTMDEITDKYGINVLSRGIRR</sequence>
<dbReference type="Gene3D" id="3.30.70.270">
    <property type="match status" value="1"/>
</dbReference>
<keyword evidence="14 16" id="KW-0234">DNA repair</keyword>
<evidence type="ECO:0000256" key="12">
    <source>
        <dbReference type="ARBA" id="ARBA00022932"/>
    </source>
</evidence>
<dbReference type="PANTHER" id="PTHR11076:SF33">
    <property type="entry name" value="DNA POLYMERASE KAPPA"/>
    <property type="match status" value="1"/>
</dbReference>
<dbReference type="GO" id="GO:0005829">
    <property type="term" value="C:cytosol"/>
    <property type="evidence" value="ECO:0007669"/>
    <property type="project" value="TreeGrafter"/>
</dbReference>
<evidence type="ECO:0000256" key="5">
    <source>
        <dbReference type="ARBA" id="ARBA00022490"/>
    </source>
</evidence>
<keyword evidence="7 16" id="KW-0548">Nucleotidyltransferase</keyword>
<feature type="active site" evidence="16">
    <location>
        <position position="100"/>
    </location>
</feature>
<dbReference type="GO" id="GO:0042276">
    <property type="term" value="P:error-prone translesion synthesis"/>
    <property type="evidence" value="ECO:0007669"/>
    <property type="project" value="TreeGrafter"/>
</dbReference>
<protein>
    <recommendedName>
        <fullName evidence="16">DNA polymerase IV</fullName>
        <shortName evidence="16">Pol IV</shortName>
        <ecNumber evidence="16">2.7.7.7</ecNumber>
    </recommendedName>
</protein>
<keyword evidence="11 16" id="KW-0460">Magnesium</keyword>
<evidence type="ECO:0000256" key="10">
    <source>
        <dbReference type="ARBA" id="ARBA00022763"/>
    </source>
</evidence>
<reference evidence="18 19" key="1">
    <citation type="journal article" date="2018" name="ISME J.">
        <title>Endosymbiont genomes yield clues of tubeworm success.</title>
        <authorList>
            <person name="Li Y."/>
            <person name="Liles M.R."/>
            <person name="Halanych K.M."/>
        </authorList>
    </citation>
    <scope>NUCLEOTIDE SEQUENCE [LARGE SCALE GENOMIC DNA]</scope>
    <source>
        <strain evidence="18">A1462</strain>
    </source>
</reference>
<comment type="subunit">
    <text evidence="3 16">Monomer.</text>
</comment>
<dbReference type="Proteomes" id="UP000254771">
    <property type="component" value="Unassembled WGS sequence"/>
</dbReference>
<feature type="binding site" evidence="16">
    <location>
        <position position="99"/>
    </location>
    <ligand>
        <name>Mg(2+)</name>
        <dbReference type="ChEBI" id="CHEBI:18420"/>
    </ligand>
</feature>
<dbReference type="GO" id="GO:0006281">
    <property type="term" value="P:DNA repair"/>
    <property type="evidence" value="ECO:0007669"/>
    <property type="project" value="UniProtKB-UniRule"/>
</dbReference>
<dbReference type="CDD" id="cd03586">
    <property type="entry name" value="PolY_Pol_IV_kappa"/>
    <property type="match status" value="1"/>
</dbReference>
<feature type="site" description="Substrate discrimination" evidence="16">
    <location>
        <position position="9"/>
    </location>
</feature>
<evidence type="ECO:0000256" key="11">
    <source>
        <dbReference type="ARBA" id="ARBA00022842"/>
    </source>
</evidence>
<dbReference type="FunFam" id="3.30.1490.100:FF:000004">
    <property type="entry name" value="DNA polymerase IV"/>
    <property type="match status" value="1"/>
</dbReference>
<dbReference type="Pfam" id="PF00817">
    <property type="entry name" value="IMS"/>
    <property type="match status" value="1"/>
</dbReference>
<feature type="domain" description="UmuC" evidence="17">
    <location>
        <begin position="1"/>
        <end position="181"/>
    </location>
</feature>
<dbReference type="InterPro" id="IPR017961">
    <property type="entry name" value="DNA_pol_Y-fam_little_finger"/>
</dbReference>
<evidence type="ECO:0000256" key="4">
    <source>
        <dbReference type="ARBA" id="ARBA00022457"/>
    </source>
</evidence>
<dbReference type="Pfam" id="PF11799">
    <property type="entry name" value="IMS_C"/>
    <property type="match status" value="1"/>
</dbReference>
<evidence type="ECO:0000256" key="13">
    <source>
        <dbReference type="ARBA" id="ARBA00023125"/>
    </source>
</evidence>
<evidence type="ECO:0000256" key="15">
    <source>
        <dbReference type="ARBA" id="ARBA00049244"/>
    </source>
</evidence>
<dbReference type="Gene3D" id="1.10.150.20">
    <property type="entry name" value="5' to 3' exonuclease, C-terminal subdomain"/>
    <property type="match status" value="1"/>
</dbReference>
<keyword evidence="5 16" id="KW-0963">Cytoplasm</keyword>
<keyword evidence="13 16" id="KW-0238">DNA-binding</keyword>
<dbReference type="GO" id="GO:0003887">
    <property type="term" value="F:DNA-directed DNA polymerase activity"/>
    <property type="evidence" value="ECO:0007669"/>
    <property type="project" value="UniProtKB-UniRule"/>
</dbReference>
<dbReference type="PROSITE" id="PS50173">
    <property type="entry name" value="UMUC"/>
    <property type="match status" value="1"/>
</dbReference>
<dbReference type="AlphaFoldDB" id="A0A370DTT0"/>
<dbReference type="Pfam" id="PF21704">
    <property type="entry name" value="POLH-Rev1_HhH"/>
    <property type="match status" value="1"/>
</dbReference>
<keyword evidence="12 16" id="KW-0239">DNA-directed DNA polymerase</keyword>
<dbReference type="InterPro" id="IPR022880">
    <property type="entry name" value="DNApol_IV"/>
</dbReference>
<name>A0A370DTT0_9GAMM</name>
<dbReference type="Gene3D" id="3.30.1490.100">
    <property type="entry name" value="DNA polymerase, Y-family, little finger domain"/>
    <property type="match status" value="1"/>
</dbReference>
<dbReference type="HAMAP" id="MF_01113">
    <property type="entry name" value="DNApol_IV"/>
    <property type="match status" value="1"/>
</dbReference>
<comment type="function">
    <text evidence="16">Poorly processive, error-prone DNA polymerase involved in untargeted mutagenesis. Copies undamaged DNA at stalled replication forks, which arise in vivo from mismatched or misaligned primer ends. These misaligned primers can be extended by PolIV. Exhibits no 3'-5' exonuclease (proofreading) activity. May be involved in translesional synthesis, in conjunction with the beta clamp from PolIII.</text>
</comment>
<evidence type="ECO:0000313" key="18">
    <source>
        <dbReference type="EMBL" id="RDH88648.1"/>
    </source>
</evidence>
<keyword evidence="6 16" id="KW-0808">Transferase</keyword>
<keyword evidence="9 16" id="KW-0479">Metal-binding</keyword>
<dbReference type="InterPro" id="IPR036775">
    <property type="entry name" value="DNA_pol_Y-fam_lit_finger_sf"/>
</dbReference>
<dbReference type="EMBL" id="QFXE01000001">
    <property type="protein sequence ID" value="RDH88648.1"/>
    <property type="molecule type" value="Genomic_DNA"/>
</dbReference>
<organism evidence="18 19">
    <name type="scientific">endosymbiont of Escarpia spicata</name>
    <dbReference type="NCBI Taxonomy" id="2200908"/>
    <lineage>
        <taxon>Bacteria</taxon>
        <taxon>Pseudomonadati</taxon>
        <taxon>Pseudomonadota</taxon>
        <taxon>Gammaproteobacteria</taxon>
        <taxon>sulfur-oxidizing symbionts</taxon>
    </lineage>
</organism>
<evidence type="ECO:0000256" key="14">
    <source>
        <dbReference type="ARBA" id="ARBA00023204"/>
    </source>
</evidence>
<proteinExistence type="inferred from homology"/>
<evidence type="ECO:0000256" key="9">
    <source>
        <dbReference type="ARBA" id="ARBA00022723"/>
    </source>
</evidence>
<evidence type="ECO:0000256" key="8">
    <source>
        <dbReference type="ARBA" id="ARBA00022705"/>
    </source>
</evidence>
<dbReference type="GO" id="GO:0006261">
    <property type="term" value="P:DNA-templated DNA replication"/>
    <property type="evidence" value="ECO:0007669"/>
    <property type="project" value="UniProtKB-UniRule"/>
</dbReference>
<dbReference type="PANTHER" id="PTHR11076">
    <property type="entry name" value="DNA REPAIR POLYMERASE UMUC / TRANSFERASE FAMILY MEMBER"/>
    <property type="match status" value="1"/>
</dbReference>
<evidence type="ECO:0000256" key="3">
    <source>
        <dbReference type="ARBA" id="ARBA00011245"/>
    </source>
</evidence>
<dbReference type="EC" id="2.7.7.7" evidence="16"/>
<evidence type="ECO:0000259" key="17">
    <source>
        <dbReference type="PROSITE" id="PS50173"/>
    </source>
</evidence>
<evidence type="ECO:0000313" key="19">
    <source>
        <dbReference type="Proteomes" id="UP000254771"/>
    </source>
</evidence>
<comment type="cofactor">
    <cofactor evidence="16">
        <name>Mg(2+)</name>
        <dbReference type="ChEBI" id="CHEBI:18420"/>
    </cofactor>
    <text evidence="16">Binds 2 magnesium ions per subunit.</text>
</comment>
<dbReference type="GO" id="GO:0009432">
    <property type="term" value="P:SOS response"/>
    <property type="evidence" value="ECO:0007669"/>
    <property type="project" value="TreeGrafter"/>
</dbReference>
<keyword evidence="19" id="KW-1185">Reference proteome</keyword>
<dbReference type="SUPFAM" id="SSF56672">
    <property type="entry name" value="DNA/RNA polymerases"/>
    <property type="match status" value="1"/>
</dbReference>